<evidence type="ECO:0000313" key="3">
    <source>
        <dbReference type="EMBL" id="PSB15362.1"/>
    </source>
</evidence>
<dbReference type="GO" id="GO:0006508">
    <property type="term" value="P:proteolysis"/>
    <property type="evidence" value="ECO:0007669"/>
    <property type="project" value="InterPro"/>
</dbReference>
<evidence type="ECO:0000259" key="2">
    <source>
        <dbReference type="Pfam" id="PF20703"/>
    </source>
</evidence>
<dbReference type="InterPro" id="IPR027417">
    <property type="entry name" value="P-loop_NTPase"/>
</dbReference>
<dbReference type="SUPFAM" id="SSF52129">
    <property type="entry name" value="Caspase-like"/>
    <property type="match status" value="1"/>
</dbReference>
<reference evidence="3 4" key="2">
    <citation type="submission" date="2018-03" db="EMBL/GenBank/DDBJ databases">
        <title>The ancient ancestry and fast evolution of plastids.</title>
        <authorList>
            <person name="Moore K.R."/>
            <person name="Magnabosco C."/>
            <person name="Momper L."/>
            <person name="Gold D.A."/>
            <person name="Bosak T."/>
            <person name="Fournier G.P."/>
        </authorList>
    </citation>
    <scope>NUCLEOTIDE SEQUENCE [LARGE SCALE GENOMIC DNA]</scope>
    <source>
        <strain evidence="3 4">ULC007</strain>
    </source>
</reference>
<accession>A0A2T1D4B3</accession>
<comment type="caution">
    <text evidence="3">The sequence shown here is derived from an EMBL/GenBank/DDBJ whole genome shotgun (WGS) entry which is preliminary data.</text>
</comment>
<dbReference type="Gene3D" id="3.40.50.1460">
    <property type="match status" value="1"/>
</dbReference>
<evidence type="ECO:0000259" key="1">
    <source>
        <dbReference type="Pfam" id="PF00656"/>
    </source>
</evidence>
<dbReference type="Gene3D" id="3.40.50.300">
    <property type="entry name" value="P-loop containing nucleotide triphosphate hydrolases"/>
    <property type="match status" value="1"/>
</dbReference>
<dbReference type="InterPro" id="IPR011600">
    <property type="entry name" value="Pept_C14_caspase"/>
</dbReference>
<protein>
    <submittedName>
        <fullName evidence="3">NACHT domain-containing protein</fullName>
    </submittedName>
</protein>
<evidence type="ECO:0000313" key="4">
    <source>
        <dbReference type="Proteomes" id="UP000238634"/>
    </source>
</evidence>
<sequence length="995" mass="112201">MGRDALVVGINLYDCEQLSNLKAPAEDAEAIAQCLTQSGGFRVRRLPEVIRPETQATRVGRKTKVTLTQLEEALVQLFKPTGNHIPETALFYFSGHGLRKDRGIQEGFLATSDVSPNANQWGLRLKWLRELLQESPIRQQIIWLDCCYSGELLNFKENLEEADPGSLEQHDRCFIAASREYEVAYEETAGSHGVLTGALLQALDPQHRSDGLVTNFTLTEQVNQALKSASQRPLFANFGNKIILTGQVSDRVSEATGDECPYRGLAYFDRTDQDARFFYGRTALTDVLLERVRDRSFVAVVGASGSGKSSVVRAGLLHQLKLGQRISGSHLWTVYVIRPGDKPRQSLAEAFLEPGLSAIDRADQLHKAQALIDSGAVGFAQLIAACESDRVVLVIDQFEECFTLCRDETERQQFFEGLLGAIQQLGKKLCLVITLRADFFSKCLQYPQLAQHIENNLVAVKPMNREELAQAIVEPAKQVNLDIEAELVTQMILDVESSPGSLPLLQYTLTELWKRRSVNWLTLAAYNRMGGVRGTLQQRADEVYASLSPQEQETARRIFLELTQLGEGTEDTRRQVLKRDLITSKQSELLIDRVIQRLSTERLVVTSELVERSAGNRVQVIDVAHEALIRYWSRLRQWIEENRLALKQKRTIEDAAEDWVQQGKPVELAYLLQGSKLAEAENFLQVYADTMPLSSLAQEFIQLSQAERDRLHRQEQVRKRWKTAARIAFPTLIAISAAVFGWQQQRAKEATAAVFLAGNVPESISQLSTALPTFREEARALKAKAESGKEADISLALAYYRRLRETAIKLLNLQKQTDSKTLSELQLKQLLNTQAIAAESDKSLAELIEKYRFPALKQQLNTQNFGERLPNTQFTDFENQYTGALRTTYQILMGRFGAGADLNQDGRLTSIDEREQLPCDTLLELDRLWREATRKAKGKACGWYGANFAVFENLDCATIPKFEKRTLAFWIFDTDYDSAIERIKTCRQPSQARNL</sequence>
<dbReference type="SUPFAM" id="SSF52540">
    <property type="entry name" value="P-loop containing nucleoside triphosphate hydrolases"/>
    <property type="match status" value="1"/>
</dbReference>
<dbReference type="AlphaFoldDB" id="A0A2T1D4B3"/>
<gene>
    <name evidence="3" type="ORF">C7B65_24585</name>
</gene>
<dbReference type="InterPro" id="IPR029030">
    <property type="entry name" value="Caspase-like_dom_sf"/>
</dbReference>
<dbReference type="EMBL" id="PVWG01000063">
    <property type="protein sequence ID" value="PSB15362.1"/>
    <property type="molecule type" value="Genomic_DNA"/>
</dbReference>
<feature type="domain" description="Peptidase C14 caspase" evidence="1">
    <location>
        <begin position="5"/>
        <end position="234"/>
    </location>
</feature>
<dbReference type="GO" id="GO:0004197">
    <property type="term" value="F:cysteine-type endopeptidase activity"/>
    <property type="evidence" value="ECO:0007669"/>
    <property type="project" value="InterPro"/>
</dbReference>
<keyword evidence="4" id="KW-1185">Reference proteome</keyword>
<dbReference type="InterPro" id="IPR049052">
    <property type="entry name" value="nSTAND1"/>
</dbReference>
<dbReference type="RefSeq" id="WP_083582706.1">
    <property type="nucleotide sequence ID" value="NZ_PVWG01000063.1"/>
</dbReference>
<reference evidence="3 4" key="1">
    <citation type="submission" date="2018-02" db="EMBL/GenBank/DDBJ databases">
        <authorList>
            <person name="Cohen D.B."/>
            <person name="Kent A.D."/>
        </authorList>
    </citation>
    <scope>NUCLEOTIDE SEQUENCE [LARGE SCALE GENOMIC DNA]</scope>
    <source>
        <strain evidence="3 4">ULC007</strain>
    </source>
</reference>
<organism evidence="3 4">
    <name type="scientific">Phormidesmis priestleyi ULC007</name>
    <dbReference type="NCBI Taxonomy" id="1920490"/>
    <lineage>
        <taxon>Bacteria</taxon>
        <taxon>Bacillati</taxon>
        <taxon>Cyanobacteriota</taxon>
        <taxon>Cyanophyceae</taxon>
        <taxon>Leptolyngbyales</taxon>
        <taxon>Leptolyngbyaceae</taxon>
        <taxon>Phormidesmis</taxon>
    </lineage>
</organism>
<dbReference type="Pfam" id="PF00656">
    <property type="entry name" value="Peptidase_C14"/>
    <property type="match status" value="1"/>
</dbReference>
<proteinExistence type="predicted"/>
<dbReference type="STRING" id="1920490.GCA_001895925_03007"/>
<dbReference type="OrthoDB" id="464342at2"/>
<dbReference type="Proteomes" id="UP000238634">
    <property type="component" value="Unassembled WGS sequence"/>
</dbReference>
<name>A0A2T1D4B3_9CYAN</name>
<dbReference type="Pfam" id="PF20703">
    <property type="entry name" value="nSTAND1"/>
    <property type="match status" value="1"/>
</dbReference>
<feature type="domain" description="Novel STAND NTPase 1" evidence="2">
    <location>
        <begin position="261"/>
        <end position="665"/>
    </location>
</feature>